<name>A0A059CNQ7_EUCGR</name>
<accession>A0A059CNQ7</accession>
<dbReference type="AlphaFoldDB" id="A0A059CNQ7"/>
<organism evidence="1">
    <name type="scientific">Eucalyptus grandis</name>
    <name type="common">Flooded gum</name>
    <dbReference type="NCBI Taxonomy" id="71139"/>
    <lineage>
        <taxon>Eukaryota</taxon>
        <taxon>Viridiplantae</taxon>
        <taxon>Streptophyta</taxon>
        <taxon>Embryophyta</taxon>
        <taxon>Tracheophyta</taxon>
        <taxon>Spermatophyta</taxon>
        <taxon>Magnoliopsida</taxon>
        <taxon>eudicotyledons</taxon>
        <taxon>Gunneridae</taxon>
        <taxon>Pentapetalae</taxon>
        <taxon>rosids</taxon>
        <taxon>malvids</taxon>
        <taxon>Myrtales</taxon>
        <taxon>Myrtaceae</taxon>
        <taxon>Myrtoideae</taxon>
        <taxon>Eucalypteae</taxon>
        <taxon>Eucalyptus</taxon>
    </lineage>
</organism>
<evidence type="ECO:0000313" key="1">
    <source>
        <dbReference type="EMBL" id="KCW80093.1"/>
    </source>
</evidence>
<proteinExistence type="predicted"/>
<protein>
    <submittedName>
        <fullName evidence="1">Uncharacterized protein</fullName>
    </submittedName>
</protein>
<dbReference type="Gramene" id="KCW80093">
    <property type="protein sequence ID" value="KCW80093"/>
    <property type="gene ID" value="EUGRSUZ_C01419"/>
</dbReference>
<sequence>MAPIFHHLRSPFDNLFVASPASTASSTPRLISFVPLCSAAESLEMFQFARSFSTCSGFHHRHVLELLSVIRAANGGLNPLRKPGERRRLKSRWHMH</sequence>
<dbReference type="EMBL" id="KK198755">
    <property type="protein sequence ID" value="KCW80093.1"/>
    <property type="molecule type" value="Genomic_DNA"/>
</dbReference>
<dbReference type="InParanoid" id="A0A059CNQ7"/>
<gene>
    <name evidence="1" type="ORF">EUGRSUZ_C01419</name>
</gene>
<reference evidence="1" key="1">
    <citation type="submission" date="2013-07" db="EMBL/GenBank/DDBJ databases">
        <title>The genome of Eucalyptus grandis.</title>
        <authorList>
            <person name="Schmutz J."/>
            <person name="Hayes R."/>
            <person name="Myburg A."/>
            <person name="Tuskan G."/>
            <person name="Grattapaglia D."/>
            <person name="Rokhsar D.S."/>
        </authorList>
    </citation>
    <scope>NUCLEOTIDE SEQUENCE</scope>
    <source>
        <tissue evidence="1">Leaf extractions</tissue>
    </source>
</reference>